<evidence type="ECO:0000259" key="2">
    <source>
        <dbReference type="Pfam" id="PF12146"/>
    </source>
</evidence>
<dbReference type="Pfam" id="PF12146">
    <property type="entry name" value="Hydrolase_4"/>
    <property type="match status" value="1"/>
</dbReference>
<dbReference type="Proteomes" id="UP000177039">
    <property type="component" value="Unassembled WGS sequence"/>
</dbReference>
<dbReference type="Pfam" id="PF00561">
    <property type="entry name" value="Abhydrolase_1"/>
    <property type="match status" value="1"/>
</dbReference>
<reference evidence="3 4" key="1">
    <citation type="journal article" date="2016" name="Nat. Commun.">
        <title>Thousands of microbial genomes shed light on interconnected biogeochemical processes in an aquifer system.</title>
        <authorList>
            <person name="Anantharaman K."/>
            <person name="Brown C.T."/>
            <person name="Hug L.A."/>
            <person name="Sharon I."/>
            <person name="Castelle C.J."/>
            <person name="Probst A.J."/>
            <person name="Thomas B.C."/>
            <person name="Singh A."/>
            <person name="Wilkins M.J."/>
            <person name="Karaoz U."/>
            <person name="Brodie E.L."/>
            <person name="Williams K.H."/>
            <person name="Hubbard S.S."/>
            <person name="Banfield J.F."/>
        </authorList>
    </citation>
    <scope>NUCLEOTIDE SEQUENCE [LARGE SCALE GENOMIC DNA]</scope>
</reference>
<evidence type="ECO:0008006" key="5">
    <source>
        <dbReference type="Google" id="ProtNLM"/>
    </source>
</evidence>
<dbReference type="EMBL" id="MFBT01000034">
    <property type="protein sequence ID" value="OGD98606.1"/>
    <property type="molecule type" value="Genomic_DNA"/>
</dbReference>
<dbReference type="SUPFAM" id="SSF53474">
    <property type="entry name" value="alpha/beta-Hydrolases"/>
    <property type="match status" value="1"/>
</dbReference>
<dbReference type="Gene3D" id="3.40.50.1820">
    <property type="entry name" value="alpha/beta hydrolase"/>
    <property type="match status" value="1"/>
</dbReference>
<evidence type="ECO:0000313" key="3">
    <source>
        <dbReference type="EMBL" id="OGD98606.1"/>
    </source>
</evidence>
<dbReference type="InterPro" id="IPR000073">
    <property type="entry name" value="AB_hydrolase_1"/>
</dbReference>
<accession>A0A1F5H370</accession>
<feature type="domain" description="Serine aminopeptidase S33" evidence="2">
    <location>
        <begin position="157"/>
        <end position="209"/>
    </location>
</feature>
<evidence type="ECO:0000313" key="4">
    <source>
        <dbReference type="Proteomes" id="UP000177039"/>
    </source>
</evidence>
<evidence type="ECO:0000259" key="1">
    <source>
        <dbReference type="Pfam" id="PF00561"/>
    </source>
</evidence>
<proteinExistence type="predicted"/>
<comment type="caution">
    <text evidence="3">The sequence shown here is derived from an EMBL/GenBank/DDBJ whole genome shotgun (WGS) entry which is preliminary data.</text>
</comment>
<name>A0A1F5H370_9BACT</name>
<feature type="domain" description="AB hydrolase-1" evidence="1">
    <location>
        <begin position="28"/>
        <end position="135"/>
    </location>
</feature>
<dbReference type="PANTHER" id="PTHR42886">
    <property type="entry name" value="RE40534P-RELATED"/>
    <property type="match status" value="1"/>
</dbReference>
<protein>
    <recommendedName>
        <fullName evidence="5">Serine aminopeptidase S33 domain-containing protein</fullName>
    </recommendedName>
</protein>
<organism evidence="3 4">
    <name type="scientific">Candidatus Curtissbacteria bacterium RIFCSPLOWO2_01_FULL_42_50</name>
    <dbReference type="NCBI Taxonomy" id="1797730"/>
    <lineage>
        <taxon>Bacteria</taxon>
        <taxon>Candidatus Curtissiibacteriota</taxon>
    </lineage>
</organism>
<gene>
    <name evidence="3" type="ORF">A3B54_05485</name>
</gene>
<dbReference type="AlphaFoldDB" id="A0A1F5H370"/>
<sequence>MFIEKRSFKNSRSLTLAAIYEGEDKKAPTVVICHGYASSKDSVSQRDISKRLIKSGFSVYRFDFTGCGQSQGSIENLVPSVGLDDLNSAIADFGKKEFILCGTSFGGYVAILYASQHILLALALKCPVSDYPAVLEANQEEDKESRRKILAESQKIDIYQLASKIKVPTIIVHGDTDEIVSLSQSNKLIKTLGSKVKKLKIIEGGVHRLRGRPMQKAHEVIIDFFKKIC</sequence>
<dbReference type="InterPro" id="IPR022742">
    <property type="entry name" value="Hydrolase_4"/>
</dbReference>
<dbReference type="InterPro" id="IPR029058">
    <property type="entry name" value="AB_hydrolase_fold"/>
</dbReference>
<dbReference type="PANTHER" id="PTHR42886:SF53">
    <property type="entry name" value="ALPHA_BETA-HYDROLASES SUPERFAMILY PROTEIN"/>
    <property type="match status" value="1"/>
</dbReference>